<keyword evidence="1" id="KW-0472">Membrane</keyword>
<comment type="caution">
    <text evidence="3">The sequence shown here is derived from an EMBL/GenBank/DDBJ whole genome shotgun (WGS) entry which is preliminary data.</text>
</comment>
<name>A0A9W9JWT0_9EURO</name>
<gene>
    <name evidence="3" type="ORF">NUU61_008521</name>
</gene>
<dbReference type="InterPro" id="IPR017850">
    <property type="entry name" value="Alkaline_phosphatase_core_sf"/>
</dbReference>
<proteinExistence type="predicted"/>
<dbReference type="EMBL" id="JAPMSZ010000011">
    <property type="protein sequence ID" value="KAJ5083942.1"/>
    <property type="molecule type" value="Genomic_DNA"/>
</dbReference>
<protein>
    <recommendedName>
        <fullName evidence="2">Sulfatase N-terminal domain-containing protein</fullName>
    </recommendedName>
</protein>
<dbReference type="GeneID" id="81398215"/>
<reference evidence="3" key="2">
    <citation type="journal article" date="2023" name="IMA Fungus">
        <title>Comparative genomic study of the Penicillium genus elucidates a diverse pangenome and 15 lateral gene transfer events.</title>
        <authorList>
            <person name="Petersen C."/>
            <person name="Sorensen T."/>
            <person name="Nielsen M.R."/>
            <person name="Sondergaard T.E."/>
            <person name="Sorensen J.L."/>
            <person name="Fitzpatrick D.A."/>
            <person name="Frisvad J.C."/>
            <person name="Nielsen K.L."/>
        </authorList>
    </citation>
    <scope>NUCLEOTIDE SEQUENCE</scope>
    <source>
        <strain evidence="3">IBT 34128</strain>
    </source>
</reference>
<keyword evidence="1" id="KW-0812">Transmembrane</keyword>
<dbReference type="OrthoDB" id="103349at2759"/>
<feature type="transmembrane region" description="Helical" evidence="1">
    <location>
        <begin position="80"/>
        <end position="102"/>
    </location>
</feature>
<dbReference type="PANTHER" id="PTHR43751:SF3">
    <property type="entry name" value="SULFATASE N-TERMINAL DOMAIN-CONTAINING PROTEIN"/>
    <property type="match status" value="1"/>
</dbReference>
<sequence length="859" mass="97883">MSQHSFSPDTRLEAALSFVSRVPAWASFLCCALPARALQATLNWSQARKYWYSLLFIAVVSAKLLRIWSHLISIPFSSLLGWGSTFFCQDVLFLTVIWVLCLDFDRKWLRVLSAFVVVLLALILSCMSAANASFYILTGAEIHWRQAGSFNRDPASMNTLLTGLTGMIIVEGVYIVASWIASAFLFDWVDSAFRILGSCFAPLTRCWRSKSLPSLGSYNLVPFRDDDDEEDKANTDPSLLVDEHRLPQRHPTPTLLKRVLVLLPALLVLALRCARPWEQSYAFLSQTLIITPFVVVSSGVGDTSGLGDRTALTTPPRFDWLPPGEWNGFRDWQTDSNGNYTHLHYNPAEDPLHNSNLEYDVLEPLRSALHNGDVKIKHIFIFKLESTRYDVFPLRGDTNSSMLNFIRNSYKNGKIPDDVEKRLANLTHTAQRLTGMSSGFKSSEDPQPYGGVHFTKAYTSGTFTLKSLTGTSCGVVPLVVDFNQEYLHHIYQPCMPDILGVLSNGTDRSKAKSSDDFTTWPWRSSWMQSITQDYDHQEKLTPALGFPEFVSHESIQEDHANDTKWPVKEYNFWGYPDDTLRPYFRDMIGNAEKNHERLFVGSLTGLTHQPWDLPKGEKYDELIGASWSGRTKDVNRYLNTIRYNDRWFGEFLDILNEFGVADETLIVMAGDHGVSLPEDGSITPYDNPHVYNFHIPLVLSHPKLPSVQLDTAVTSTQILPSILDLLLESGSVDEYSRNALQDMIKIYEGQSLIRPQIETDELPYWQFTVMNTGGSLVAMRSATKPYRLIMPMVPEVEWRFTDIEKDPLERNPIQSFDLYGLKHRVAREHGDQALQWVQEAARAAWWWTRENWKRYEHEA</sequence>
<dbReference type="Pfam" id="PF00884">
    <property type="entry name" value="Sulfatase"/>
    <property type="match status" value="1"/>
</dbReference>
<reference evidence="3" key="1">
    <citation type="submission" date="2022-11" db="EMBL/GenBank/DDBJ databases">
        <authorList>
            <person name="Petersen C."/>
        </authorList>
    </citation>
    <scope>NUCLEOTIDE SEQUENCE</scope>
    <source>
        <strain evidence="3">IBT 34128</strain>
    </source>
</reference>
<evidence type="ECO:0000313" key="4">
    <source>
        <dbReference type="Proteomes" id="UP001141434"/>
    </source>
</evidence>
<dbReference type="InterPro" id="IPR052701">
    <property type="entry name" value="GAG_Ulvan_Degrading_Sulfatases"/>
</dbReference>
<feature type="domain" description="Sulfatase N-terminal" evidence="2">
    <location>
        <begin position="534"/>
        <end position="726"/>
    </location>
</feature>
<dbReference type="InterPro" id="IPR000917">
    <property type="entry name" value="Sulfatase_N"/>
</dbReference>
<organism evidence="3 4">
    <name type="scientific">Penicillium alfredii</name>
    <dbReference type="NCBI Taxonomy" id="1506179"/>
    <lineage>
        <taxon>Eukaryota</taxon>
        <taxon>Fungi</taxon>
        <taxon>Dikarya</taxon>
        <taxon>Ascomycota</taxon>
        <taxon>Pezizomycotina</taxon>
        <taxon>Eurotiomycetes</taxon>
        <taxon>Eurotiomycetidae</taxon>
        <taxon>Eurotiales</taxon>
        <taxon>Aspergillaceae</taxon>
        <taxon>Penicillium</taxon>
    </lineage>
</organism>
<evidence type="ECO:0000259" key="2">
    <source>
        <dbReference type="Pfam" id="PF00884"/>
    </source>
</evidence>
<dbReference type="SUPFAM" id="SSF53649">
    <property type="entry name" value="Alkaline phosphatase-like"/>
    <property type="match status" value="1"/>
</dbReference>
<keyword evidence="1" id="KW-1133">Transmembrane helix</keyword>
<evidence type="ECO:0000256" key="1">
    <source>
        <dbReference type="SAM" id="Phobius"/>
    </source>
</evidence>
<keyword evidence="4" id="KW-1185">Reference proteome</keyword>
<dbReference type="Proteomes" id="UP001141434">
    <property type="component" value="Unassembled WGS sequence"/>
</dbReference>
<evidence type="ECO:0000313" key="3">
    <source>
        <dbReference type="EMBL" id="KAJ5083942.1"/>
    </source>
</evidence>
<feature type="transmembrane region" description="Helical" evidence="1">
    <location>
        <begin position="114"/>
        <end position="137"/>
    </location>
</feature>
<dbReference type="PANTHER" id="PTHR43751">
    <property type="entry name" value="SULFATASE"/>
    <property type="match status" value="1"/>
</dbReference>
<feature type="transmembrane region" description="Helical" evidence="1">
    <location>
        <begin position="50"/>
        <end position="68"/>
    </location>
</feature>
<dbReference type="Gene3D" id="3.40.720.10">
    <property type="entry name" value="Alkaline Phosphatase, subunit A"/>
    <property type="match status" value="1"/>
</dbReference>
<dbReference type="AlphaFoldDB" id="A0A9W9JWT0"/>
<accession>A0A9W9JWT0</accession>
<feature type="transmembrane region" description="Helical" evidence="1">
    <location>
        <begin position="157"/>
        <end position="186"/>
    </location>
</feature>
<dbReference type="RefSeq" id="XP_056507339.1">
    <property type="nucleotide sequence ID" value="XM_056659046.1"/>
</dbReference>